<dbReference type="InterPro" id="IPR040285">
    <property type="entry name" value="ProX/PRXD1"/>
</dbReference>
<protein>
    <submittedName>
        <fullName evidence="3">FIG042921: similarity to aminoacyl-tRNA editing enzymes YbaK, ProX</fullName>
    </submittedName>
</protein>
<name>A0A3B0RKD0_9ZZZZ</name>
<evidence type="ECO:0000259" key="2">
    <source>
        <dbReference type="Pfam" id="PF04073"/>
    </source>
</evidence>
<dbReference type="PANTHER" id="PTHR31423">
    <property type="entry name" value="YBAK DOMAIN-CONTAINING PROTEIN"/>
    <property type="match status" value="1"/>
</dbReference>
<evidence type="ECO:0000313" key="3">
    <source>
        <dbReference type="EMBL" id="VAV89236.1"/>
    </source>
</evidence>
<gene>
    <name evidence="3" type="ORF">MNBD_ALPHA06-413</name>
</gene>
<dbReference type="InterPro" id="IPR036754">
    <property type="entry name" value="YbaK/aa-tRNA-synt-asso_dom_sf"/>
</dbReference>
<feature type="domain" description="YbaK/aminoacyl-tRNA synthetase-associated" evidence="2">
    <location>
        <begin position="24"/>
        <end position="149"/>
    </location>
</feature>
<sequence>MIASRQQLFALLDELSIAHKTTDHRPIFTVKEGEDIKQKLPGGHSKNLFLKDKTGQLFLLSALGSTQIKLNQLHKVLGCKRLSFGRAELMQQVLGVTPGSVTAFALINDSDSKITFVLDSALLAHDPVNFHPLHNDATTAISTDDLLRFAQATGHVPVIVNFNATEDTSITLVSTANTGHL</sequence>
<organism evidence="3">
    <name type="scientific">hydrothermal vent metagenome</name>
    <dbReference type="NCBI Taxonomy" id="652676"/>
    <lineage>
        <taxon>unclassified sequences</taxon>
        <taxon>metagenomes</taxon>
        <taxon>ecological metagenomes</taxon>
    </lineage>
</organism>
<dbReference type="CDD" id="cd04335">
    <property type="entry name" value="PrdX_deacylase"/>
    <property type="match status" value="1"/>
</dbReference>
<dbReference type="SUPFAM" id="SSF55826">
    <property type="entry name" value="YbaK/ProRS associated domain"/>
    <property type="match status" value="1"/>
</dbReference>
<dbReference type="Pfam" id="PF04073">
    <property type="entry name" value="tRNA_edit"/>
    <property type="match status" value="1"/>
</dbReference>
<dbReference type="GO" id="GO:0002161">
    <property type="term" value="F:aminoacyl-tRNA deacylase activity"/>
    <property type="evidence" value="ECO:0007669"/>
    <property type="project" value="InterPro"/>
</dbReference>
<dbReference type="AlphaFoldDB" id="A0A3B0RKD0"/>
<dbReference type="InterPro" id="IPR007214">
    <property type="entry name" value="YbaK/aa-tRNA-synth-assoc-dom"/>
</dbReference>
<accession>A0A3B0RKD0</accession>
<comment type="similarity">
    <text evidence="1">Belongs to the PRORSD1 family.</text>
</comment>
<proteinExistence type="inferred from homology"/>
<dbReference type="FunFam" id="3.90.960.10:FF:000005">
    <property type="entry name" value="Putative prolyl-tRNA synthetase"/>
    <property type="match status" value="1"/>
</dbReference>
<evidence type="ECO:0000256" key="1">
    <source>
        <dbReference type="ARBA" id="ARBA00010201"/>
    </source>
</evidence>
<reference evidence="3" key="1">
    <citation type="submission" date="2018-06" db="EMBL/GenBank/DDBJ databases">
        <authorList>
            <person name="Zhirakovskaya E."/>
        </authorList>
    </citation>
    <scope>NUCLEOTIDE SEQUENCE</scope>
</reference>
<dbReference type="EMBL" id="UOEE01000086">
    <property type="protein sequence ID" value="VAV89236.1"/>
    <property type="molecule type" value="Genomic_DNA"/>
</dbReference>
<dbReference type="PANTHER" id="PTHR31423:SF3">
    <property type="entry name" value="PROLYL-TRNA SYNTHETASE ASSOCIATED DOMAIN-CONTAINING PROTEIN 1-RELATED"/>
    <property type="match status" value="1"/>
</dbReference>
<dbReference type="Gene3D" id="3.90.960.10">
    <property type="entry name" value="YbaK/aminoacyl-tRNA synthetase-associated domain"/>
    <property type="match status" value="1"/>
</dbReference>